<evidence type="ECO:0000256" key="2">
    <source>
        <dbReference type="SAM" id="MobiDB-lite"/>
    </source>
</evidence>
<feature type="compositionally biased region" description="Polar residues" evidence="2">
    <location>
        <begin position="593"/>
        <end position="607"/>
    </location>
</feature>
<name>A0ABR2CI75_9ROSI</name>
<reference evidence="3 4" key="1">
    <citation type="journal article" date="2024" name="G3 (Bethesda)">
        <title>Genome assembly of Hibiscus sabdariffa L. provides insights into metabolisms of medicinal natural products.</title>
        <authorList>
            <person name="Kim T."/>
        </authorList>
    </citation>
    <scope>NUCLEOTIDE SEQUENCE [LARGE SCALE GENOMIC DNA]</scope>
    <source>
        <strain evidence="3">TK-2024</strain>
        <tissue evidence="3">Old leaves</tissue>
    </source>
</reference>
<evidence type="ECO:0008006" key="5">
    <source>
        <dbReference type="Google" id="ProtNLM"/>
    </source>
</evidence>
<feature type="coiled-coil region" evidence="1">
    <location>
        <begin position="671"/>
        <end position="698"/>
    </location>
</feature>
<dbReference type="Proteomes" id="UP001472677">
    <property type="component" value="Unassembled WGS sequence"/>
</dbReference>
<dbReference type="Gene3D" id="1.10.287.1490">
    <property type="match status" value="1"/>
</dbReference>
<accession>A0ABR2CI75</accession>
<dbReference type="PANTHER" id="PTHR47490:SF2">
    <property type="entry name" value="PROTEIN BLISTER"/>
    <property type="match status" value="1"/>
</dbReference>
<feature type="region of interest" description="Disordered" evidence="2">
    <location>
        <begin position="575"/>
        <end position="624"/>
    </location>
</feature>
<gene>
    <name evidence="3" type="ORF">V6N12_017663</name>
</gene>
<comment type="caution">
    <text evidence="3">The sequence shown here is derived from an EMBL/GenBank/DDBJ whole genome shotgun (WGS) entry which is preliminary data.</text>
</comment>
<feature type="compositionally biased region" description="Basic and acidic residues" evidence="2">
    <location>
        <begin position="11"/>
        <end position="36"/>
    </location>
</feature>
<feature type="compositionally biased region" description="Low complexity" evidence="2">
    <location>
        <begin position="614"/>
        <end position="624"/>
    </location>
</feature>
<proteinExistence type="predicted"/>
<keyword evidence="1" id="KW-0175">Coiled coil</keyword>
<dbReference type="EMBL" id="JBBPBM010000053">
    <property type="protein sequence ID" value="KAK8518516.1"/>
    <property type="molecule type" value="Genomic_DNA"/>
</dbReference>
<evidence type="ECO:0000313" key="3">
    <source>
        <dbReference type="EMBL" id="KAK8518516.1"/>
    </source>
</evidence>
<feature type="compositionally biased region" description="Polar residues" evidence="2">
    <location>
        <begin position="1"/>
        <end position="10"/>
    </location>
</feature>
<feature type="compositionally biased region" description="Polar residues" evidence="2">
    <location>
        <begin position="40"/>
        <end position="54"/>
    </location>
</feature>
<protein>
    <recommendedName>
        <fullName evidence="5">BLISTER</fullName>
    </recommendedName>
</protein>
<evidence type="ECO:0000256" key="1">
    <source>
        <dbReference type="SAM" id="Coils"/>
    </source>
</evidence>
<dbReference type="InterPro" id="IPR044194">
    <property type="entry name" value="BLISTER"/>
</dbReference>
<evidence type="ECO:0000313" key="4">
    <source>
        <dbReference type="Proteomes" id="UP001472677"/>
    </source>
</evidence>
<keyword evidence="4" id="KW-1185">Reference proteome</keyword>
<sequence>MASAQLLPSSRKQEHLEAGKRRLEEFRKKKAAERAKKAASTTESHASDLSLNDKNQSESEPVRASISDGAGTNPSSLKIINNKTTEVSHEHQQVYSNNTLAIPSLLASDYNSSITDKHIHEKSQENEKYVAPWNGGPFFNGSLNTKHFSNDAVEPKSREDNGSLKVSAVVIPISSEDYAAKVSPQNSLQKKASEESFLSSNHVPSSFYEDSTQSTSSTRGSVFEVRQNLVSHAELRGPMISYIGDRNFNTSSSDFPSVHGPPKQTSGSSEFSFDARGFSSHMPVHSVSDDSISRRSRPSFIDSLNVSKASSGSLFQHDEPTKNPFVSHSSQFNDVDDIGSSLFKKPSTEIKTTETFSKPGFPVFPSEREHSGQFSVPVNNGALLTLNVANENISEKNHEFYSSKQNEDFAALEQYIEDLTREKFSLQRSLEASSTLAESLSAENSSLTDSYNQQRSVVNQLKSDMEKLQEEIKAQLAELESFKMEYTNARLECNAADERANILASEVIGLEEKALRLRSNELKLERQLENTEAEISSFKKKMSSLEKERQGFLSTIEALKEEKKVLQSKLRKASATGESGDIVKNPACKRDMSTSTEDLASTDPSTSDNREMSNSDNASSLSLLPDNEQLEASVYIPPDQMRMIQNINSLISELTLEKELTQALSSELSQNSKLKELNTELSRKLEAQTQRLELLTARSMAREHVPARQPESHIMHDNTPYADEGDEVVERVLGWIMKLFPGGPSRRRTNKHLSQKPKPIARLSERIGSHFRIKVLMGQPRKAEMEL</sequence>
<feature type="region of interest" description="Disordered" evidence="2">
    <location>
        <begin position="1"/>
        <end position="77"/>
    </location>
</feature>
<dbReference type="PANTHER" id="PTHR47490">
    <property type="entry name" value="PROTEIN BLISTER"/>
    <property type="match status" value="1"/>
</dbReference>
<feature type="region of interest" description="Disordered" evidence="2">
    <location>
        <begin position="253"/>
        <end position="274"/>
    </location>
</feature>
<organism evidence="3 4">
    <name type="scientific">Hibiscus sabdariffa</name>
    <name type="common">roselle</name>
    <dbReference type="NCBI Taxonomy" id="183260"/>
    <lineage>
        <taxon>Eukaryota</taxon>
        <taxon>Viridiplantae</taxon>
        <taxon>Streptophyta</taxon>
        <taxon>Embryophyta</taxon>
        <taxon>Tracheophyta</taxon>
        <taxon>Spermatophyta</taxon>
        <taxon>Magnoliopsida</taxon>
        <taxon>eudicotyledons</taxon>
        <taxon>Gunneridae</taxon>
        <taxon>Pentapetalae</taxon>
        <taxon>rosids</taxon>
        <taxon>malvids</taxon>
        <taxon>Malvales</taxon>
        <taxon>Malvaceae</taxon>
        <taxon>Malvoideae</taxon>
        <taxon>Hibiscus</taxon>
    </lineage>
</organism>